<sequence length="669" mass="76381">MKKFLSRCQVRLFFYTYLFFSFLITSCQNPKKNNIIVTDDAIAYAFPMSKIVLDGDLSEWPKDMTKYQINNAELGKAPKNKEDFEGNFRIGYNVEQNELYIAMEISDESQVVQSSDMSFWDNQDGLELYINEKSLKSGSPVTQYSEYGNDRNAYGARTSWDNVEMVKNVTENGKTVEWKVTLDKKIEKGMSLGIDLVAIDKDRDKSFTWLSWGRGTQKVSNPDRLGNIIFIAEGTDIGLVKGKVDTSNLHSEPIPVSVRMSNLENEKMWVQTVIDSLGNFSVPLPVGDYKIEVPTKIVEIDYRFHRMAPTDPITFSLRKDGHDPLPSLEVKMLPEPDVIPSKGLLHDFDDDSKKQTDQIVKAYQEHYNIPGVSLALIKDGQVVYHKTYGVKNSVTSELVDEKTLFEAASITKPVFAFVVLRLADRNIINLDKPLHEYLPFEQLEKYPEYKKITARHVLIHRSGLPNWGIEMINEPGEKYGYSGEGFEYLKRVVVKITGKPIEQVLNEELIEPNDLYHMEFSDSDLLRKVVSDGHVRNHPTNWGIPQEAGMAFSMHTEAKAFAKYALAILERKGLKPTTYNQFLKIHTESNPEFWNDPNKAEGAGLGIFIRKTDYGDTFYHGGNNGDFKCQFEVYDKLKMGYIIYTNSDTGSELTMDAWQIFVEGKKQKD</sequence>
<proteinExistence type="predicted"/>
<dbReference type="Proteomes" id="UP000219048">
    <property type="component" value="Unassembled WGS sequence"/>
</dbReference>
<keyword evidence="3" id="KW-1185">Reference proteome</keyword>
<dbReference type="OrthoDB" id="1357763at2"/>
<dbReference type="SUPFAM" id="SSF56601">
    <property type="entry name" value="beta-lactamase/transpeptidase-like"/>
    <property type="match status" value="1"/>
</dbReference>
<dbReference type="Gene3D" id="3.40.710.10">
    <property type="entry name" value="DD-peptidase/beta-lactamase superfamily"/>
    <property type="match status" value="1"/>
</dbReference>
<feature type="domain" description="Beta-lactamase-related" evidence="1">
    <location>
        <begin position="357"/>
        <end position="660"/>
    </location>
</feature>
<name>A0A285MCN5_9FLAO</name>
<dbReference type="InterPro" id="IPR012338">
    <property type="entry name" value="Beta-lactam/transpept-like"/>
</dbReference>
<dbReference type="PANTHER" id="PTHR43283:SF18">
    <property type="match status" value="1"/>
</dbReference>
<protein>
    <submittedName>
        <fullName evidence="2">CubicO group peptidase, beta-lactamase class C family</fullName>
    </submittedName>
</protein>
<dbReference type="InterPro" id="IPR001466">
    <property type="entry name" value="Beta-lactam-related"/>
</dbReference>
<dbReference type="SUPFAM" id="SSF49344">
    <property type="entry name" value="CBD9-like"/>
    <property type="match status" value="1"/>
</dbReference>
<accession>A0A285MCN5</accession>
<dbReference type="Pfam" id="PF00144">
    <property type="entry name" value="Beta-lactamase"/>
    <property type="match status" value="1"/>
</dbReference>
<evidence type="ECO:0000313" key="2">
    <source>
        <dbReference type="EMBL" id="SNY94942.1"/>
    </source>
</evidence>
<dbReference type="RefSeq" id="WP_097044287.1">
    <property type="nucleotide sequence ID" value="NZ_OBEH01000001.1"/>
</dbReference>
<dbReference type="PANTHER" id="PTHR43283">
    <property type="entry name" value="BETA-LACTAMASE-RELATED"/>
    <property type="match status" value="1"/>
</dbReference>
<dbReference type="PROSITE" id="PS51257">
    <property type="entry name" value="PROKAR_LIPOPROTEIN"/>
    <property type="match status" value="1"/>
</dbReference>
<dbReference type="InterPro" id="IPR050789">
    <property type="entry name" value="Diverse_Enzym_Activities"/>
</dbReference>
<gene>
    <name evidence="2" type="ORF">SAMN06265377_0603</name>
</gene>
<reference evidence="3" key="1">
    <citation type="submission" date="2017-09" db="EMBL/GenBank/DDBJ databases">
        <authorList>
            <person name="Varghese N."/>
            <person name="Submissions S."/>
        </authorList>
    </citation>
    <scope>NUCLEOTIDE SEQUENCE [LARGE SCALE GENOMIC DNA]</scope>
    <source>
        <strain evidence="3">DSM 25885</strain>
    </source>
</reference>
<dbReference type="EMBL" id="OBEH01000001">
    <property type="protein sequence ID" value="SNY94942.1"/>
    <property type="molecule type" value="Genomic_DNA"/>
</dbReference>
<evidence type="ECO:0000313" key="3">
    <source>
        <dbReference type="Proteomes" id="UP000219048"/>
    </source>
</evidence>
<organism evidence="2 3">
    <name type="scientific">Flagellimonas pacifica</name>
    <dbReference type="NCBI Taxonomy" id="1247520"/>
    <lineage>
        <taxon>Bacteria</taxon>
        <taxon>Pseudomonadati</taxon>
        <taxon>Bacteroidota</taxon>
        <taxon>Flavobacteriia</taxon>
        <taxon>Flavobacteriales</taxon>
        <taxon>Flavobacteriaceae</taxon>
        <taxon>Flagellimonas</taxon>
    </lineage>
</organism>
<dbReference type="AlphaFoldDB" id="A0A285MCN5"/>
<dbReference type="Gene3D" id="2.60.40.1190">
    <property type="match status" value="1"/>
</dbReference>
<evidence type="ECO:0000259" key="1">
    <source>
        <dbReference type="Pfam" id="PF00144"/>
    </source>
</evidence>